<protein>
    <submittedName>
        <fullName evidence="4">Molybdate-binding protein ModA</fullName>
    </submittedName>
</protein>
<gene>
    <name evidence="4" type="primary">modA_1</name>
    <name evidence="4" type="ORF">BACCIP111899_00417</name>
</gene>
<dbReference type="CDD" id="cd13537">
    <property type="entry name" value="PBP2_YvgL_like"/>
    <property type="match status" value="1"/>
</dbReference>
<keyword evidence="3" id="KW-0732">Signal</keyword>
<dbReference type="InterPro" id="IPR041879">
    <property type="entry name" value="YvgL-like_PBP2"/>
</dbReference>
<name>A0ABM8Y698_9BACI</name>
<dbReference type="InterPro" id="IPR050682">
    <property type="entry name" value="ModA/WtpA"/>
</dbReference>
<dbReference type="PIRSF" id="PIRSF004846">
    <property type="entry name" value="ModA"/>
    <property type="match status" value="1"/>
</dbReference>
<evidence type="ECO:0000256" key="3">
    <source>
        <dbReference type="ARBA" id="ARBA00022729"/>
    </source>
</evidence>
<dbReference type="Gene3D" id="3.40.190.10">
    <property type="entry name" value="Periplasmic binding protein-like II"/>
    <property type="match status" value="2"/>
</dbReference>
<reference evidence="4 5" key="1">
    <citation type="submission" date="2021-10" db="EMBL/GenBank/DDBJ databases">
        <authorList>
            <person name="Criscuolo A."/>
        </authorList>
    </citation>
    <scope>NUCLEOTIDE SEQUENCE [LARGE SCALE GENOMIC DNA]</scope>
    <source>
        <strain evidence="5">CIP 111899</strain>
    </source>
</reference>
<dbReference type="Pfam" id="PF13531">
    <property type="entry name" value="SBP_bac_11"/>
    <property type="match status" value="1"/>
</dbReference>
<dbReference type="PANTHER" id="PTHR30632">
    <property type="entry name" value="MOLYBDATE-BINDING PERIPLASMIC PROTEIN"/>
    <property type="match status" value="1"/>
</dbReference>
<sequence>MKKGFKRLLTTVFFLVAAVAIVVGCSGNLDTSSKSNNQKVTGEKKEKVELTISAATSLQDALIELQKTFEKDHSNIKLKFNFGSSGALQQQIAQGAPVDLFFSAAKDKFDALVKEGLISKEDGVDLVGNELVLVVPKDTASGVKNFGDLTKKEVKRISIGTPESVPAGQYAKESFKNTKIWTGIESKVVYAKDVRQVLSYVETGNVDAGVVYKTDALSSNKVNIVATADKQTHTPIIYPVGIIKDTKHRTEAKEFYKFLQSKYAMKTLEKYGFTSN</sequence>
<evidence type="ECO:0000313" key="5">
    <source>
        <dbReference type="Proteomes" id="UP000789423"/>
    </source>
</evidence>
<evidence type="ECO:0000256" key="2">
    <source>
        <dbReference type="ARBA" id="ARBA00022723"/>
    </source>
</evidence>
<organism evidence="4 5">
    <name type="scientific">Bacillus rhizoplanae</name>
    <dbReference type="NCBI Taxonomy" id="2880966"/>
    <lineage>
        <taxon>Bacteria</taxon>
        <taxon>Bacillati</taxon>
        <taxon>Bacillota</taxon>
        <taxon>Bacilli</taxon>
        <taxon>Bacillales</taxon>
        <taxon>Bacillaceae</taxon>
        <taxon>Bacillus</taxon>
    </lineage>
</organism>
<evidence type="ECO:0000313" key="4">
    <source>
        <dbReference type="EMBL" id="CAG9611245.1"/>
    </source>
</evidence>
<dbReference type="PROSITE" id="PS51257">
    <property type="entry name" value="PROKAR_LIPOPROTEIN"/>
    <property type="match status" value="1"/>
</dbReference>
<comment type="caution">
    <text evidence="4">The sequence shown here is derived from an EMBL/GenBank/DDBJ whole genome shotgun (WGS) entry which is preliminary data.</text>
</comment>
<comment type="similarity">
    <text evidence="1">Belongs to the bacterial solute-binding protein ModA family.</text>
</comment>
<dbReference type="EMBL" id="CAKJTI010000001">
    <property type="protein sequence ID" value="CAG9611245.1"/>
    <property type="molecule type" value="Genomic_DNA"/>
</dbReference>
<keyword evidence="2" id="KW-0479">Metal-binding</keyword>
<evidence type="ECO:0000256" key="1">
    <source>
        <dbReference type="ARBA" id="ARBA00009175"/>
    </source>
</evidence>
<dbReference type="Proteomes" id="UP000789423">
    <property type="component" value="Unassembled WGS sequence"/>
</dbReference>
<dbReference type="RefSeq" id="WP_230573553.1">
    <property type="nucleotide sequence ID" value="NZ_CAKJTI010000001.1"/>
</dbReference>
<proteinExistence type="inferred from homology"/>
<dbReference type="PANTHER" id="PTHR30632:SF0">
    <property type="entry name" value="SULFATE-BINDING PROTEIN"/>
    <property type="match status" value="1"/>
</dbReference>
<accession>A0ABM8Y698</accession>
<keyword evidence="5" id="KW-1185">Reference proteome</keyword>
<dbReference type="SUPFAM" id="SSF53850">
    <property type="entry name" value="Periplasmic binding protein-like II"/>
    <property type="match status" value="1"/>
</dbReference>
<dbReference type="InterPro" id="IPR005950">
    <property type="entry name" value="ModA"/>
</dbReference>
<dbReference type="NCBIfam" id="TIGR01256">
    <property type="entry name" value="modA"/>
    <property type="match status" value="1"/>
</dbReference>